<feature type="transmembrane region" description="Helical" evidence="16">
    <location>
        <begin position="897"/>
        <end position="916"/>
    </location>
</feature>
<evidence type="ECO:0000256" key="4">
    <source>
        <dbReference type="ARBA" id="ARBA00022692"/>
    </source>
</evidence>
<evidence type="ECO:0000256" key="2">
    <source>
        <dbReference type="ARBA" id="ARBA00008773"/>
    </source>
</evidence>
<evidence type="ECO:0000256" key="14">
    <source>
        <dbReference type="RuleBase" id="RU004335"/>
    </source>
</evidence>
<dbReference type="PANTHER" id="PTHR24286">
    <property type="entry name" value="CYTOCHROME P450 26"/>
    <property type="match status" value="1"/>
</dbReference>
<feature type="transmembrane region" description="Helical" evidence="16">
    <location>
        <begin position="867"/>
        <end position="885"/>
    </location>
</feature>
<evidence type="ECO:0000256" key="9">
    <source>
        <dbReference type="ARBA" id="ARBA00023002"/>
    </source>
</evidence>
<dbReference type="EMBL" id="JACGCM010001782">
    <property type="protein sequence ID" value="KAF6149807.1"/>
    <property type="molecule type" value="Genomic_DNA"/>
</dbReference>
<evidence type="ECO:0000256" key="13">
    <source>
        <dbReference type="PIRSR" id="PIRSR602401-1"/>
    </source>
</evidence>
<dbReference type="GO" id="GO:0004553">
    <property type="term" value="F:hydrolase activity, hydrolyzing O-glycosyl compounds"/>
    <property type="evidence" value="ECO:0007669"/>
    <property type="project" value="InterPro"/>
</dbReference>
<evidence type="ECO:0000256" key="3">
    <source>
        <dbReference type="ARBA" id="ARBA00010617"/>
    </source>
</evidence>
<comment type="subcellular location">
    <subcellularLocation>
        <location evidence="1">Membrane</location>
        <topology evidence="1">Single-pass membrane protein</topology>
    </subcellularLocation>
</comment>
<feature type="transmembrane region" description="Helical" evidence="16">
    <location>
        <begin position="6"/>
        <end position="24"/>
    </location>
</feature>
<dbReference type="SUPFAM" id="SSF48264">
    <property type="entry name" value="Cytochrome P450"/>
    <property type="match status" value="1"/>
</dbReference>
<dbReference type="Pfam" id="PF00332">
    <property type="entry name" value="Glyco_hydro_17"/>
    <property type="match status" value="1"/>
</dbReference>
<dbReference type="GO" id="GO:0005506">
    <property type="term" value="F:iron ion binding"/>
    <property type="evidence" value="ECO:0007669"/>
    <property type="project" value="InterPro"/>
</dbReference>
<dbReference type="PANTHER" id="PTHR24286:SF194">
    <property type="entry name" value="STEROID (22S)-HYDROXYLASE"/>
    <property type="match status" value="1"/>
</dbReference>
<evidence type="ECO:0000313" key="17">
    <source>
        <dbReference type="EMBL" id="KAF6149807.1"/>
    </source>
</evidence>
<dbReference type="OrthoDB" id="1372046at2759"/>
<dbReference type="PRINTS" id="PR00385">
    <property type="entry name" value="P450"/>
</dbReference>
<dbReference type="SUPFAM" id="SSF51445">
    <property type="entry name" value="(Trans)glycosidases"/>
    <property type="match status" value="1"/>
</dbReference>
<evidence type="ECO:0000256" key="15">
    <source>
        <dbReference type="RuleBase" id="RU004336"/>
    </source>
</evidence>
<protein>
    <recommendedName>
        <fullName evidence="19">Glucan endo-1,3-beta-D-glucosidase</fullName>
    </recommendedName>
</protein>
<dbReference type="AlphaFoldDB" id="A0A7J7M4K7"/>
<dbReference type="GO" id="GO:0016125">
    <property type="term" value="P:sterol metabolic process"/>
    <property type="evidence" value="ECO:0007669"/>
    <property type="project" value="TreeGrafter"/>
</dbReference>
<feature type="binding site" description="axial binding residue" evidence="13">
    <location>
        <position position="433"/>
    </location>
    <ligand>
        <name>heme</name>
        <dbReference type="ChEBI" id="CHEBI:30413"/>
    </ligand>
    <ligandPart>
        <name>Fe</name>
        <dbReference type="ChEBI" id="CHEBI:18248"/>
    </ligandPart>
</feature>
<organism evidence="17 18">
    <name type="scientific">Kingdonia uniflora</name>
    <dbReference type="NCBI Taxonomy" id="39325"/>
    <lineage>
        <taxon>Eukaryota</taxon>
        <taxon>Viridiplantae</taxon>
        <taxon>Streptophyta</taxon>
        <taxon>Embryophyta</taxon>
        <taxon>Tracheophyta</taxon>
        <taxon>Spermatophyta</taxon>
        <taxon>Magnoliopsida</taxon>
        <taxon>Ranunculales</taxon>
        <taxon>Circaeasteraceae</taxon>
        <taxon>Kingdonia</taxon>
    </lineage>
</organism>
<name>A0A7J7M4K7_9MAGN</name>
<comment type="cofactor">
    <cofactor evidence="13">
        <name>heme</name>
        <dbReference type="ChEBI" id="CHEBI:30413"/>
    </cofactor>
</comment>
<evidence type="ECO:0000256" key="12">
    <source>
        <dbReference type="ARBA" id="ARBA00023295"/>
    </source>
</evidence>
<comment type="similarity">
    <text evidence="2 14">Belongs to the glycosyl hydrolase 17 family.</text>
</comment>
<dbReference type="SUPFAM" id="SSF103473">
    <property type="entry name" value="MFS general substrate transporter"/>
    <property type="match status" value="1"/>
</dbReference>
<dbReference type="GO" id="GO:0005975">
    <property type="term" value="P:carbohydrate metabolic process"/>
    <property type="evidence" value="ECO:0007669"/>
    <property type="project" value="InterPro"/>
</dbReference>
<dbReference type="PRINTS" id="PR00463">
    <property type="entry name" value="EP450I"/>
</dbReference>
<keyword evidence="6 15" id="KW-0378">Hydrolase</keyword>
<dbReference type="Gene3D" id="1.10.630.10">
    <property type="entry name" value="Cytochrome P450"/>
    <property type="match status" value="1"/>
</dbReference>
<keyword evidence="13" id="KW-0349">Heme</keyword>
<dbReference type="GO" id="GO:0020037">
    <property type="term" value="F:heme binding"/>
    <property type="evidence" value="ECO:0007669"/>
    <property type="project" value="InterPro"/>
</dbReference>
<dbReference type="InterPro" id="IPR001128">
    <property type="entry name" value="Cyt_P450"/>
</dbReference>
<reference evidence="17 18" key="1">
    <citation type="journal article" date="2020" name="IScience">
        <title>Genome Sequencing of the Endangered Kingdonia uniflora (Circaeasteraceae, Ranunculales) Reveals Potential Mechanisms of Evolutionary Specialization.</title>
        <authorList>
            <person name="Sun Y."/>
            <person name="Deng T."/>
            <person name="Zhang A."/>
            <person name="Moore M.J."/>
            <person name="Landis J.B."/>
            <person name="Lin N."/>
            <person name="Zhang H."/>
            <person name="Zhang X."/>
            <person name="Huang J."/>
            <person name="Zhang X."/>
            <person name="Sun H."/>
            <person name="Wang H."/>
        </authorList>
    </citation>
    <scope>NUCLEOTIDE SEQUENCE [LARGE SCALE GENOMIC DNA]</scope>
    <source>
        <strain evidence="17">TB1705</strain>
        <tissue evidence="17">Leaf</tissue>
    </source>
</reference>
<evidence type="ECO:0000256" key="10">
    <source>
        <dbReference type="ARBA" id="ARBA00023004"/>
    </source>
</evidence>
<keyword evidence="7" id="KW-0752">Steroid biosynthesis</keyword>
<keyword evidence="7" id="KW-0444">Lipid biosynthesis</keyword>
<keyword evidence="10 13" id="KW-0408">Iron</keyword>
<dbReference type="InterPro" id="IPR036259">
    <property type="entry name" value="MFS_trans_sf"/>
</dbReference>
<dbReference type="Gene3D" id="3.20.20.80">
    <property type="entry name" value="Glycosidases"/>
    <property type="match status" value="1"/>
</dbReference>
<evidence type="ECO:0000256" key="6">
    <source>
        <dbReference type="ARBA" id="ARBA00022801"/>
    </source>
</evidence>
<dbReference type="InterPro" id="IPR036396">
    <property type="entry name" value="Cyt_P450_sf"/>
</dbReference>
<keyword evidence="7" id="KW-0443">Lipid metabolism</keyword>
<evidence type="ECO:0000256" key="8">
    <source>
        <dbReference type="ARBA" id="ARBA00022989"/>
    </source>
</evidence>
<keyword evidence="5 13" id="KW-0479">Metal-binding</keyword>
<accession>A0A7J7M4K7</accession>
<dbReference type="GO" id="GO:0016132">
    <property type="term" value="P:brassinosteroid biosynthetic process"/>
    <property type="evidence" value="ECO:0007669"/>
    <property type="project" value="TreeGrafter"/>
</dbReference>
<dbReference type="GO" id="GO:0010268">
    <property type="term" value="P:brassinosteroid homeostasis"/>
    <property type="evidence" value="ECO:0007669"/>
    <property type="project" value="TreeGrafter"/>
</dbReference>
<dbReference type="InterPro" id="IPR000490">
    <property type="entry name" value="Glyco_hydro_17"/>
</dbReference>
<evidence type="ECO:0000256" key="5">
    <source>
        <dbReference type="ARBA" id="ARBA00022723"/>
    </source>
</evidence>
<evidence type="ECO:0000256" key="16">
    <source>
        <dbReference type="SAM" id="Phobius"/>
    </source>
</evidence>
<evidence type="ECO:0000256" key="1">
    <source>
        <dbReference type="ARBA" id="ARBA00004167"/>
    </source>
</evidence>
<dbReference type="GO" id="GO:0022857">
    <property type="term" value="F:transmembrane transporter activity"/>
    <property type="evidence" value="ECO:0007669"/>
    <property type="project" value="InterPro"/>
</dbReference>
<evidence type="ECO:0000313" key="18">
    <source>
        <dbReference type="Proteomes" id="UP000541444"/>
    </source>
</evidence>
<keyword evidence="9" id="KW-0560">Oxidoreductase</keyword>
<keyword evidence="11 16" id="KW-0472">Membrane</keyword>
<dbReference type="PROSITE" id="PS00086">
    <property type="entry name" value="CYTOCHROME_P450"/>
    <property type="match status" value="1"/>
</dbReference>
<keyword evidence="8 16" id="KW-1133">Transmembrane helix</keyword>
<evidence type="ECO:0000256" key="11">
    <source>
        <dbReference type="ARBA" id="ARBA00023136"/>
    </source>
</evidence>
<comment type="similarity">
    <text evidence="3">Belongs to the cytochrome P450 family.</text>
</comment>
<dbReference type="InterPro" id="IPR017972">
    <property type="entry name" value="Cyt_P450_CS"/>
</dbReference>
<dbReference type="Pfam" id="PF00067">
    <property type="entry name" value="p450"/>
    <property type="match status" value="1"/>
</dbReference>
<dbReference type="FunFam" id="1.10.630.10:FF:000061">
    <property type="entry name" value="Cytochrome P450 90B1"/>
    <property type="match status" value="1"/>
</dbReference>
<evidence type="ECO:0008006" key="19">
    <source>
        <dbReference type="Google" id="ProtNLM"/>
    </source>
</evidence>
<dbReference type="Pfam" id="PF00083">
    <property type="entry name" value="Sugar_tr"/>
    <property type="match status" value="1"/>
</dbReference>
<dbReference type="FunFam" id="3.20.20.80:FF:000010">
    <property type="entry name" value="glucan endo-1,3-beta-glucosidase, basic"/>
    <property type="match status" value="1"/>
</dbReference>
<dbReference type="GO" id="GO:0044550">
    <property type="term" value="P:secondary metabolite biosynthetic process"/>
    <property type="evidence" value="ECO:0007669"/>
    <property type="project" value="UniProtKB-ARBA"/>
</dbReference>
<dbReference type="InterPro" id="IPR017853">
    <property type="entry name" value="GH"/>
</dbReference>
<keyword evidence="12 15" id="KW-0326">Glycosidase</keyword>
<dbReference type="Proteomes" id="UP000541444">
    <property type="component" value="Unassembled WGS sequence"/>
</dbReference>
<dbReference type="InterPro" id="IPR005828">
    <property type="entry name" value="MFS_sugar_transport-like"/>
</dbReference>
<gene>
    <name evidence="17" type="ORF">GIB67_017540</name>
</gene>
<dbReference type="GO" id="GO:0016020">
    <property type="term" value="C:membrane"/>
    <property type="evidence" value="ECO:0007669"/>
    <property type="project" value="UniProtKB-SubCell"/>
</dbReference>
<keyword evidence="4 16" id="KW-0812">Transmembrane</keyword>
<comment type="caution">
    <text evidence="17">The sequence shown here is derived from an EMBL/GenBank/DDBJ whole genome shotgun (WGS) entry which is preliminary data.</text>
</comment>
<dbReference type="Gene3D" id="1.20.1250.20">
    <property type="entry name" value="MFS general substrate transporter like domains"/>
    <property type="match status" value="1"/>
</dbReference>
<evidence type="ECO:0000256" key="7">
    <source>
        <dbReference type="ARBA" id="ARBA00022955"/>
    </source>
</evidence>
<dbReference type="InterPro" id="IPR002401">
    <property type="entry name" value="Cyt_P450_E_grp-I"/>
</dbReference>
<dbReference type="CDD" id="cd11043">
    <property type="entry name" value="CYP90-like"/>
    <property type="match status" value="1"/>
</dbReference>
<dbReference type="GO" id="GO:0016705">
    <property type="term" value="F:oxidoreductase activity, acting on paired donors, with incorporation or reduction of molecular oxygen"/>
    <property type="evidence" value="ECO:0007669"/>
    <property type="project" value="InterPro"/>
</dbReference>
<sequence length="956" mass="107359">MFELKLLLLLPSTVLPLVIIWGLLQRKKKSLKLPPGRMGWPFIGETFGYLKPYLATTIGEFMEQHISRYGKIYKSYLFGDRAIVSADAGLNRFILQNEGRLFECSYPSSIGGILGKWSMLVVVGDMHRDMRMISLNFMSTSRLRTHLMPEVDKHTLLVLRSWKENSIFSAQNEAKKFTFNLMAKHIMSIDPGKPETEHLRKEYITFMKGVVSAPLNLPGTAYNRALKSRSTILKVIEHKMIERLKETNNDREKVEDGDLLGWVLKHSSLSIEQILDLILSLLFAGHETSSVSIALAIYFLQACPKAVQELREEHLEIVRAKKREGESGLNWDDYKQMEFTQCVISETLRLGNVVRFLHRKAIKDVRYNGYDIPCGWKVLPVVAAVHLDPLIYDKPQEFNPWRWQSKTSTDSSAFSNMKTGNNFMPFGGGPRLCAGSELAKLEMAVFIHHLVLNYDWELAEPDEPRVFPFVEFPKGLPIKAMKAFFLSTFALFVTLSGALKIGVNYGMVADNLPTPDKVVTLFKSSYIGRIRLFAPNPDVFKALEGSRIQVILGTRNEDLSRLASDQSYAATWVNTRVVPHASSIKFRCISLGNEVIPGELATYVLPAIQNLDAALKAAHLMVPVTTAISMQVLGVSFPPSQGVFSDSGIMGPITGFLASNGYPLMVNVYPYFAHAGDPVNIPHDYALFKSNNIVVKDGKLGYQNLFDAMVDSVYSALEKARGPNVDIIVSETGWPSAGNGNIATIDNAQTYNTNLIAHLRSLSGTPKRPRKELETYLFAMFNEDLKSPGVEQNFGLYYPNMTPNLFQKDFLSADGWILAAKTMNAVEEVYKIARAQTLIALCSTVPGYWFTVAFIDRIGRFKIQMMGFFFMTVSMFALAFPYNHWTQKKNRMGFVMMYALTFFFANFGLNATTFVVPAEIFPARLRSTCHGISAAAGKGWCYYCCIWALICCPELG</sequence>
<dbReference type="PROSITE" id="PS00587">
    <property type="entry name" value="GLYCOSYL_HYDROL_F17"/>
    <property type="match status" value="1"/>
</dbReference>
<dbReference type="GO" id="GO:0004497">
    <property type="term" value="F:monooxygenase activity"/>
    <property type="evidence" value="ECO:0007669"/>
    <property type="project" value="InterPro"/>
</dbReference>
<keyword evidence="18" id="KW-1185">Reference proteome</keyword>
<proteinExistence type="inferred from homology"/>